<sequence>MLRMTANKVRTSDLGIDNIGDYIAIGGVADGRRTLLVGLLEAVSHGPTENSGVATFLDVRLNGVSDVFRGIYRHDELWIGDDLIEVNRAVLDDLESRNAARS</sequence>
<organism evidence="1 2">
    <name type="scientific">Gordonia phage Wizard</name>
    <dbReference type="NCBI Taxonomy" id="1838083"/>
    <lineage>
        <taxon>Viruses</taxon>
        <taxon>Duplodnaviria</taxon>
        <taxon>Heunggongvirae</taxon>
        <taxon>Uroviricota</taxon>
        <taxon>Caudoviricetes</taxon>
        <taxon>Stackebrandtviridae</taxon>
        <taxon>Frickvirinae</taxon>
        <taxon>Wizardvirus</taxon>
        <taxon>Wizardvirus wizard</taxon>
    </lineage>
</organism>
<dbReference type="KEGG" id="vg:28800333"/>
<dbReference type="EMBL" id="KU998234">
    <property type="protein sequence ID" value="ANA85384.1"/>
    <property type="molecule type" value="Genomic_DNA"/>
</dbReference>
<protein>
    <submittedName>
        <fullName evidence="1">Uncharacterized protein</fullName>
    </submittedName>
</protein>
<keyword evidence="2" id="KW-1185">Reference proteome</keyword>
<evidence type="ECO:0000313" key="1">
    <source>
        <dbReference type="EMBL" id="ANA85384.1"/>
    </source>
</evidence>
<proteinExistence type="predicted"/>
<gene>
    <name evidence="1" type="primary">79</name>
    <name evidence="1" type="ORF">WIZARD_79</name>
</gene>
<dbReference type="Proteomes" id="UP000204215">
    <property type="component" value="Segment"/>
</dbReference>
<evidence type="ECO:0000313" key="2">
    <source>
        <dbReference type="Proteomes" id="UP000204215"/>
    </source>
</evidence>
<dbReference type="RefSeq" id="YP_009274118.1">
    <property type="nucleotide sequence ID" value="NC_030913.1"/>
</dbReference>
<reference evidence="1 2" key="1">
    <citation type="submission" date="2016-03" db="EMBL/GenBank/DDBJ databases">
        <authorList>
            <person name="Montgomery M.T."/>
            <person name="Guerrero C.A."/>
            <person name="Mavrich T.N."/>
            <person name="Pope W.H."/>
            <person name="Garlena R.A."/>
            <person name="Russell D.A."/>
            <person name="Jacobs-Sera D."/>
            <person name="Hendrix R.W."/>
            <person name="Hatfull G.F."/>
        </authorList>
    </citation>
    <scope>NUCLEOTIDE SEQUENCE [LARGE SCALE GENOMIC DNA]</scope>
</reference>
<dbReference type="OrthoDB" id="32637at10239"/>
<accession>A0A160DF22</accession>
<dbReference type="GeneID" id="28800333"/>
<name>A0A160DF22_9CAUD</name>